<proteinExistence type="predicted"/>
<dbReference type="Proteomes" id="UP000663860">
    <property type="component" value="Unassembled WGS sequence"/>
</dbReference>
<evidence type="ECO:0000313" key="1">
    <source>
        <dbReference type="EMBL" id="CAF1213496.1"/>
    </source>
</evidence>
<evidence type="ECO:0000313" key="3">
    <source>
        <dbReference type="Proteomes" id="UP000663868"/>
    </source>
</evidence>
<accession>A0A819VJM2</accession>
<organism evidence="2 3">
    <name type="scientific">Adineta steineri</name>
    <dbReference type="NCBI Taxonomy" id="433720"/>
    <lineage>
        <taxon>Eukaryota</taxon>
        <taxon>Metazoa</taxon>
        <taxon>Spiralia</taxon>
        <taxon>Gnathifera</taxon>
        <taxon>Rotifera</taxon>
        <taxon>Eurotatoria</taxon>
        <taxon>Bdelloidea</taxon>
        <taxon>Adinetida</taxon>
        <taxon>Adinetidae</taxon>
        <taxon>Adineta</taxon>
    </lineage>
</organism>
<dbReference type="EMBL" id="CAJNOE010000434">
    <property type="protein sequence ID" value="CAF1213496.1"/>
    <property type="molecule type" value="Genomic_DNA"/>
</dbReference>
<protein>
    <submittedName>
        <fullName evidence="2">Uncharacterized protein</fullName>
    </submittedName>
</protein>
<name>A0A819VJM2_9BILA</name>
<comment type="caution">
    <text evidence="2">The sequence shown here is derived from an EMBL/GenBank/DDBJ whole genome shotgun (WGS) entry which is preliminary data.</text>
</comment>
<gene>
    <name evidence="1" type="ORF">IZO911_LOCUS29306</name>
    <name evidence="2" type="ORF">KXQ929_LOCUS35070</name>
</gene>
<sequence>MITTVDQLYPDIWQQIFEYFNATQLFFSFMHVTEAADKVLLNENHHLCIRGLVIDILVRTLPEKLLLSRVISLELYEDSHLNIIEQCIHLRSLRLIGHPQWISRLLRTVSQVNTKLEQLTLCIPSV</sequence>
<dbReference type="EMBL" id="CAJOBB010004974">
    <property type="protein sequence ID" value="CAF4110801.1"/>
    <property type="molecule type" value="Genomic_DNA"/>
</dbReference>
<feature type="non-terminal residue" evidence="2">
    <location>
        <position position="126"/>
    </location>
</feature>
<dbReference type="AlphaFoldDB" id="A0A819VJM2"/>
<dbReference type="Proteomes" id="UP000663868">
    <property type="component" value="Unassembled WGS sequence"/>
</dbReference>
<reference evidence="2" key="1">
    <citation type="submission" date="2021-02" db="EMBL/GenBank/DDBJ databases">
        <authorList>
            <person name="Nowell W R."/>
        </authorList>
    </citation>
    <scope>NUCLEOTIDE SEQUENCE</scope>
</reference>
<evidence type="ECO:0000313" key="2">
    <source>
        <dbReference type="EMBL" id="CAF4110801.1"/>
    </source>
</evidence>